<accession>A0AAV7RMW7</accession>
<gene>
    <name evidence="2" type="ORF">NDU88_006908</name>
</gene>
<feature type="compositionally biased region" description="Basic and acidic residues" evidence="1">
    <location>
        <begin position="26"/>
        <end position="41"/>
    </location>
</feature>
<name>A0AAV7RMW7_PLEWA</name>
<feature type="region of interest" description="Disordered" evidence="1">
    <location>
        <begin position="26"/>
        <end position="55"/>
    </location>
</feature>
<protein>
    <submittedName>
        <fullName evidence="2">Uncharacterized protein</fullName>
    </submittedName>
</protein>
<comment type="caution">
    <text evidence="2">The sequence shown here is derived from an EMBL/GenBank/DDBJ whole genome shotgun (WGS) entry which is preliminary data.</text>
</comment>
<dbReference type="Proteomes" id="UP001066276">
    <property type="component" value="Chromosome 5"/>
</dbReference>
<proteinExistence type="predicted"/>
<keyword evidence="3" id="KW-1185">Reference proteome</keyword>
<evidence type="ECO:0000313" key="2">
    <source>
        <dbReference type="EMBL" id="KAJ1154154.1"/>
    </source>
</evidence>
<dbReference type="AlphaFoldDB" id="A0AAV7RMW7"/>
<dbReference type="EMBL" id="JANPWB010000009">
    <property type="protein sequence ID" value="KAJ1154154.1"/>
    <property type="molecule type" value="Genomic_DNA"/>
</dbReference>
<evidence type="ECO:0000256" key="1">
    <source>
        <dbReference type="SAM" id="MobiDB-lite"/>
    </source>
</evidence>
<sequence>MVLACWVSLFNIMMGKADIKKSKLPFDQHQHKHMSESRGDDLLPNQGSGEHPSQEPSIHAIFLDLKHSLTVIDTKMDLFADIFDCLKEKLDNHDECINQLVCRTLAVEDDSSAVGENGTRGGSHLQYKRRLAVAQKKK</sequence>
<organism evidence="2 3">
    <name type="scientific">Pleurodeles waltl</name>
    <name type="common">Iberian ribbed newt</name>
    <dbReference type="NCBI Taxonomy" id="8319"/>
    <lineage>
        <taxon>Eukaryota</taxon>
        <taxon>Metazoa</taxon>
        <taxon>Chordata</taxon>
        <taxon>Craniata</taxon>
        <taxon>Vertebrata</taxon>
        <taxon>Euteleostomi</taxon>
        <taxon>Amphibia</taxon>
        <taxon>Batrachia</taxon>
        <taxon>Caudata</taxon>
        <taxon>Salamandroidea</taxon>
        <taxon>Salamandridae</taxon>
        <taxon>Pleurodelinae</taxon>
        <taxon>Pleurodeles</taxon>
    </lineage>
</organism>
<reference evidence="2" key="1">
    <citation type="journal article" date="2022" name="bioRxiv">
        <title>Sequencing and chromosome-scale assembly of the giantPleurodeles waltlgenome.</title>
        <authorList>
            <person name="Brown T."/>
            <person name="Elewa A."/>
            <person name="Iarovenko S."/>
            <person name="Subramanian E."/>
            <person name="Araus A.J."/>
            <person name="Petzold A."/>
            <person name="Susuki M."/>
            <person name="Suzuki K.-i.T."/>
            <person name="Hayashi T."/>
            <person name="Toyoda A."/>
            <person name="Oliveira C."/>
            <person name="Osipova E."/>
            <person name="Leigh N.D."/>
            <person name="Simon A."/>
            <person name="Yun M.H."/>
        </authorList>
    </citation>
    <scope>NUCLEOTIDE SEQUENCE</scope>
    <source>
        <strain evidence="2">20211129_DDA</strain>
        <tissue evidence="2">Liver</tissue>
    </source>
</reference>
<evidence type="ECO:0000313" key="3">
    <source>
        <dbReference type="Proteomes" id="UP001066276"/>
    </source>
</evidence>